<evidence type="ECO:0000313" key="1">
    <source>
        <dbReference type="EMBL" id="OHA80764.1"/>
    </source>
</evidence>
<proteinExistence type="predicted"/>
<dbReference type="STRING" id="1802723.A2675_01290"/>
<protein>
    <submittedName>
        <fullName evidence="1">Uncharacterized protein</fullName>
    </submittedName>
</protein>
<dbReference type="AlphaFoldDB" id="A0A1G2S6L4"/>
<comment type="caution">
    <text evidence="1">The sequence shown here is derived from an EMBL/GenBank/DDBJ whole genome shotgun (WGS) entry which is preliminary data.</text>
</comment>
<gene>
    <name evidence="1" type="ORF">A2675_01290</name>
</gene>
<reference evidence="1 2" key="1">
    <citation type="journal article" date="2016" name="Nat. Commun.">
        <title>Thousands of microbial genomes shed light on interconnected biogeochemical processes in an aquifer system.</title>
        <authorList>
            <person name="Anantharaman K."/>
            <person name="Brown C.T."/>
            <person name="Hug L.A."/>
            <person name="Sharon I."/>
            <person name="Castelle C.J."/>
            <person name="Probst A.J."/>
            <person name="Thomas B.C."/>
            <person name="Singh A."/>
            <person name="Wilkins M.J."/>
            <person name="Karaoz U."/>
            <person name="Brodie E.L."/>
            <person name="Williams K.H."/>
            <person name="Hubbard S.S."/>
            <person name="Banfield J.F."/>
        </authorList>
    </citation>
    <scope>NUCLEOTIDE SEQUENCE [LARGE SCALE GENOMIC DNA]</scope>
</reference>
<sequence>MNAERVAAAASFEHLYNTLYGIGTITNKAGKVYSAGEVVRAIELVRDGEANLNTVTSAYGIRGKVESLMVEEARGAAA</sequence>
<name>A0A1G2S6L4_9BACT</name>
<dbReference type="EMBL" id="MHUS01000018">
    <property type="protein sequence ID" value="OHA80764.1"/>
    <property type="molecule type" value="Genomic_DNA"/>
</dbReference>
<accession>A0A1G2S6L4</accession>
<evidence type="ECO:0000313" key="2">
    <source>
        <dbReference type="Proteomes" id="UP000176997"/>
    </source>
</evidence>
<dbReference type="Proteomes" id="UP000176997">
    <property type="component" value="Unassembled WGS sequence"/>
</dbReference>
<organism evidence="1 2">
    <name type="scientific">Candidatus Yonathbacteria bacterium RIFCSPHIGHO2_01_FULL_51_10</name>
    <dbReference type="NCBI Taxonomy" id="1802723"/>
    <lineage>
        <taxon>Bacteria</taxon>
        <taxon>Candidatus Yonathiibacteriota</taxon>
    </lineage>
</organism>